<keyword evidence="3 8" id="KW-0819">tRNA processing</keyword>
<sequence length="177" mass="19312">MIKLTDMRDNNLYMREALKEAYIAAELGEVPVGAVIVKDGEIIAKAHNMVEAYASSSAHAEMLAMDAAEARLGSKWLSGCELYVTLEPCSMCAGAMVLARLEKLCIGTMDPKNGASGSIFDITGSDSLNHRIDVERGILADECAEALTSFFRELRITKAQLRKSNIVKDKVDIPEEK</sequence>
<gene>
    <name evidence="8 10" type="primary">tadA</name>
    <name evidence="10" type="ORF">HMPREF0581_0244</name>
</gene>
<comment type="function">
    <text evidence="8">Catalyzes the deamination of adenosine to inosine at the wobble position 34 of tRNA(Arg2).</text>
</comment>
<dbReference type="AlphaFoldDB" id="X8IR67"/>
<dbReference type="PANTHER" id="PTHR11079:SF202">
    <property type="entry name" value="TRNA-SPECIFIC ADENOSINE DEAMINASE"/>
    <property type="match status" value="1"/>
</dbReference>
<dbReference type="Proteomes" id="UP000022645">
    <property type="component" value="Unassembled WGS sequence"/>
</dbReference>
<dbReference type="GO" id="GO:0052717">
    <property type="term" value="F:tRNA-specific adenosine-34 deaminase activity"/>
    <property type="evidence" value="ECO:0007669"/>
    <property type="project" value="UniProtKB-UniRule"/>
</dbReference>
<dbReference type="HAMAP" id="MF_00972">
    <property type="entry name" value="tRNA_aden_deaminase"/>
    <property type="match status" value="1"/>
</dbReference>
<dbReference type="InterPro" id="IPR002125">
    <property type="entry name" value="CMP_dCMP_dom"/>
</dbReference>
<evidence type="ECO:0000256" key="6">
    <source>
        <dbReference type="ARBA" id="ARBA00022833"/>
    </source>
</evidence>
<dbReference type="PROSITE" id="PS00903">
    <property type="entry name" value="CYT_DCMP_DEAMINASES_1"/>
    <property type="match status" value="1"/>
</dbReference>
<dbReference type="GO" id="GO:0008270">
    <property type="term" value="F:zinc ion binding"/>
    <property type="evidence" value="ECO:0007669"/>
    <property type="project" value="UniProtKB-UniRule"/>
</dbReference>
<comment type="catalytic activity">
    <reaction evidence="7 8">
        <text>adenosine(34) in tRNA + H2O + H(+) = inosine(34) in tRNA + NH4(+)</text>
        <dbReference type="Rhea" id="RHEA:43168"/>
        <dbReference type="Rhea" id="RHEA-COMP:10373"/>
        <dbReference type="Rhea" id="RHEA-COMP:10374"/>
        <dbReference type="ChEBI" id="CHEBI:15377"/>
        <dbReference type="ChEBI" id="CHEBI:15378"/>
        <dbReference type="ChEBI" id="CHEBI:28938"/>
        <dbReference type="ChEBI" id="CHEBI:74411"/>
        <dbReference type="ChEBI" id="CHEBI:82852"/>
        <dbReference type="EC" id="3.5.4.33"/>
    </reaction>
</comment>
<accession>X8IR67</accession>
<evidence type="ECO:0000256" key="8">
    <source>
        <dbReference type="HAMAP-Rule" id="MF_00972"/>
    </source>
</evidence>
<keyword evidence="4 8" id="KW-0479">Metal-binding</keyword>
<keyword evidence="6 8" id="KW-0862">Zinc</keyword>
<comment type="similarity">
    <text evidence="1">Belongs to the cytidine and deoxycytidylate deaminase family. ADAT2 subfamily.</text>
</comment>
<feature type="domain" description="CMP/dCMP-type deaminase" evidence="9">
    <location>
        <begin position="8"/>
        <end position="135"/>
    </location>
</feature>
<dbReference type="CDD" id="cd01285">
    <property type="entry name" value="nucleoside_deaminase"/>
    <property type="match status" value="1"/>
</dbReference>
<dbReference type="InterPro" id="IPR016192">
    <property type="entry name" value="APOBEC/CMP_deaminase_Zn-bd"/>
</dbReference>
<dbReference type="GO" id="GO:0002100">
    <property type="term" value="P:tRNA wobble adenosine to inosine editing"/>
    <property type="evidence" value="ECO:0007669"/>
    <property type="project" value="UniProtKB-UniRule"/>
</dbReference>
<dbReference type="SUPFAM" id="SSF53927">
    <property type="entry name" value="Cytidine deaminase-like"/>
    <property type="match status" value="1"/>
</dbReference>
<comment type="cofactor">
    <cofactor evidence="8">
        <name>Zn(2+)</name>
        <dbReference type="ChEBI" id="CHEBI:29105"/>
    </cofactor>
    <text evidence="8">Binds 1 zinc ion per subunit.</text>
</comment>
<dbReference type="Gene3D" id="3.40.140.10">
    <property type="entry name" value="Cytidine Deaminase, domain 2"/>
    <property type="match status" value="1"/>
</dbReference>
<keyword evidence="5 8" id="KW-0378">Hydrolase</keyword>
<evidence type="ECO:0000313" key="11">
    <source>
        <dbReference type="Proteomes" id="UP000022645"/>
    </source>
</evidence>
<evidence type="ECO:0000256" key="1">
    <source>
        <dbReference type="ARBA" id="ARBA00010669"/>
    </source>
</evidence>
<dbReference type="InterPro" id="IPR028883">
    <property type="entry name" value="tRNA_aden_deaminase"/>
</dbReference>
<dbReference type="InterPro" id="IPR016193">
    <property type="entry name" value="Cytidine_deaminase-like"/>
</dbReference>
<feature type="active site" description="Proton donor" evidence="8">
    <location>
        <position position="61"/>
    </location>
</feature>
<feature type="binding site" evidence="8">
    <location>
        <position position="89"/>
    </location>
    <ligand>
        <name>Zn(2+)</name>
        <dbReference type="ChEBI" id="CHEBI:29105"/>
        <note>catalytic</note>
    </ligand>
</feature>
<dbReference type="PROSITE" id="PS51747">
    <property type="entry name" value="CYT_DCMP_DEAMINASES_2"/>
    <property type="match status" value="1"/>
</dbReference>
<dbReference type="PATRIC" id="fig|1401079.3.peg.1406"/>
<dbReference type="InterPro" id="IPR058535">
    <property type="entry name" value="MafB19-deam"/>
</dbReference>
<evidence type="ECO:0000256" key="4">
    <source>
        <dbReference type="ARBA" id="ARBA00022723"/>
    </source>
</evidence>
<comment type="caution">
    <text evidence="10">The sequence shown here is derived from an EMBL/GenBank/DDBJ whole genome shotgun (WGS) entry which is preliminary data.</text>
</comment>
<dbReference type="PANTHER" id="PTHR11079">
    <property type="entry name" value="CYTOSINE DEAMINASE FAMILY MEMBER"/>
    <property type="match status" value="1"/>
</dbReference>
<dbReference type="Pfam" id="PF14437">
    <property type="entry name" value="MafB19-deam"/>
    <property type="match status" value="1"/>
</dbReference>
<evidence type="ECO:0000256" key="2">
    <source>
        <dbReference type="ARBA" id="ARBA00011738"/>
    </source>
</evidence>
<reference evidence="10 11" key="1">
    <citation type="submission" date="2014-01" db="EMBL/GenBank/DDBJ databases">
        <authorList>
            <person name="Durkin A.S."/>
            <person name="McCorrison J."/>
            <person name="Torralba M."/>
            <person name="Gillis M."/>
            <person name="Haft D.H."/>
            <person name="Methe B."/>
            <person name="Sutton G."/>
            <person name="Nelson K.E."/>
        </authorList>
    </citation>
    <scope>NUCLEOTIDE SEQUENCE [LARGE SCALE GENOMIC DNA]</scope>
    <source>
        <strain evidence="10 11">ATCC 33093</strain>
    </source>
</reference>
<dbReference type="FunFam" id="3.40.140.10:FF:000005">
    <property type="entry name" value="tRNA-specific adenosine deaminase"/>
    <property type="match status" value="1"/>
</dbReference>
<evidence type="ECO:0000256" key="5">
    <source>
        <dbReference type="ARBA" id="ARBA00022801"/>
    </source>
</evidence>
<protein>
    <recommendedName>
        <fullName evidence="8">tRNA-specific adenosine deaminase</fullName>
        <ecNumber evidence="8">3.5.4.33</ecNumber>
    </recommendedName>
</protein>
<evidence type="ECO:0000259" key="9">
    <source>
        <dbReference type="PROSITE" id="PS51747"/>
    </source>
</evidence>
<organism evidence="10 11">
    <name type="scientific">Mogibacterium timidum ATCC 33093</name>
    <dbReference type="NCBI Taxonomy" id="1401079"/>
    <lineage>
        <taxon>Bacteria</taxon>
        <taxon>Bacillati</taxon>
        <taxon>Bacillota</taxon>
        <taxon>Clostridia</taxon>
        <taxon>Peptostreptococcales</taxon>
        <taxon>Anaerovoracaceae</taxon>
        <taxon>Mogibacterium</taxon>
    </lineage>
</organism>
<dbReference type="EMBL" id="JALU01000025">
    <property type="protein sequence ID" value="EUC51689.1"/>
    <property type="molecule type" value="Genomic_DNA"/>
</dbReference>
<comment type="subunit">
    <text evidence="2 8">Homodimer.</text>
</comment>
<dbReference type="EC" id="3.5.4.33" evidence="8"/>
<name>X8IR67_9FIRM</name>
<dbReference type="NCBIfam" id="NF008113">
    <property type="entry name" value="PRK10860.1"/>
    <property type="match status" value="1"/>
</dbReference>
<evidence type="ECO:0000256" key="3">
    <source>
        <dbReference type="ARBA" id="ARBA00022694"/>
    </source>
</evidence>
<evidence type="ECO:0000313" key="10">
    <source>
        <dbReference type="EMBL" id="EUC51689.1"/>
    </source>
</evidence>
<feature type="binding site" evidence="8">
    <location>
        <position position="92"/>
    </location>
    <ligand>
        <name>Zn(2+)</name>
        <dbReference type="ChEBI" id="CHEBI:29105"/>
        <note>catalytic</note>
    </ligand>
</feature>
<proteinExistence type="inferred from homology"/>
<feature type="binding site" evidence="8">
    <location>
        <position position="59"/>
    </location>
    <ligand>
        <name>Zn(2+)</name>
        <dbReference type="ChEBI" id="CHEBI:29105"/>
        <note>catalytic</note>
    </ligand>
</feature>
<dbReference type="RefSeq" id="WP_242835203.1">
    <property type="nucleotide sequence ID" value="NZ_JALU01000025.1"/>
</dbReference>
<evidence type="ECO:0000256" key="7">
    <source>
        <dbReference type="ARBA" id="ARBA00048045"/>
    </source>
</evidence>